<feature type="compositionally biased region" description="Basic and acidic residues" evidence="1">
    <location>
        <begin position="619"/>
        <end position="631"/>
    </location>
</feature>
<dbReference type="Proteomes" id="UP001049176">
    <property type="component" value="Chromosome 7"/>
</dbReference>
<reference evidence="2" key="1">
    <citation type="journal article" date="2021" name="Genome Biol. Evol.">
        <title>The assembled and annotated genome of the fairy-ring fungus Marasmius oreades.</title>
        <authorList>
            <person name="Hiltunen M."/>
            <person name="Ament-Velasquez S.L."/>
            <person name="Johannesson H."/>
        </authorList>
    </citation>
    <scope>NUCLEOTIDE SEQUENCE</scope>
    <source>
        <strain evidence="2">03SP1</strain>
    </source>
</reference>
<dbReference type="AlphaFoldDB" id="A0A9P7RWC0"/>
<feature type="compositionally biased region" description="Low complexity" evidence="1">
    <location>
        <begin position="223"/>
        <end position="233"/>
    </location>
</feature>
<dbReference type="KEGG" id="more:E1B28_011823"/>
<proteinExistence type="predicted"/>
<gene>
    <name evidence="2" type="ORF">E1B28_011823</name>
</gene>
<dbReference type="OrthoDB" id="3253416at2759"/>
<feature type="compositionally biased region" description="Polar residues" evidence="1">
    <location>
        <begin position="158"/>
        <end position="179"/>
    </location>
</feature>
<feature type="region of interest" description="Disordered" evidence="1">
    <location>
        <begin position="619"/>
        <end position="692"/>
    </location>
</feature>
<dbReference type="EMBL" id="CM032187">
    <property type="protein sequence ID" value="KAG7090223.1"/>
    <property type="molecule type" value="Genomic_DNA"/>
</dbReference>
<feature type="compositionally biased region" description="Basic and acidic residues" evidence="1">
    <location>
        <begin position="662"/>
        <end position="675"/>
    </location>
</feature>
<dbReference type="RefSeq" id="XP_043006693.1">
    <property type="nucleotide sequence ID" value="XM_043156878.1"/>
</dbReference>
<name>A0A9P7RWC0_9AGAR</name>
<protein>
    <submittedName>
        <fullName evidence="2">Uncharacterized protein</fullName>
    </submittedName>
</protein>
<organism evidence="2 3">
    <name type="scientific">Marasmius oreades</name>
    <name type="common">fairy-ring Marasmius</name>
    <dbReference type="NCBI Taxonomy" id="181124"/>
    <lineage>
        <taxon>Eukaryota</taxon>
        <taxon>Fungi</taxon>
        <taxon>Dikarya</taxon>
        <taxon>Basidiomycota</taxon>
        <taxon>Agaricomycotina</taxon>
        <taxon>Agaricomycetes</taxon>
        <taxon>Agaricomycetidae</taxon>
        <taxon>Agaricales</taxon>
        <taxon>Marasmiineae</taxon>
        <taxon>Marasmiaceae</taxon>
        <taxon>Marasmius</taxon>
    </lineage>
</organism>
<feature type="region of interest" description="Disordered" evidence="1">
    <location>
        <begin position="29"/>
        <end position="48"/>
    </location>
</feature>
<sequence length="692" mass="75709">MNNPAFCPPTPFQLCSQNNSFPLRSAYPQQAVPSHPAHGLTPPKDLNPRMVLSDSTMHNAAALAPMNAHPSSFKRTLDNRDLRKPSLFRPSQPVKASSLHPLRSPSPSIVQAHSSTPSSWSIPPTALQWAPIQYVDSVDADAYECRELQKRIDAQVRTGAQSSNTSVDSAETSNLATPQSSIPASYRLFESLTVGFSGSKLTTEESTMPPASPPFTHDFGALHSPSHPSSPHHPSSPSPSSPASNIPASVLPTIPPAIDPLPLPSIEGIGEDSVGDQSNEHHSFEVDAVPAATTCSRMGEAEKALKGKTRTERINTALVDYLNDTEQPEICKIALEHKVNVRRVQQLQGRVTSLKNCKAPSAYNAVYRKKAQELNIGVAKGHRAGPKEIHAAVKADEELQEILQDPVLSKELQEDMEATRDERIRGARFSNKAAATDAVRTLTRITQEVNDLSSRTGACAFGFITRGGYDSSIEGGFFARGPVQEFLQQCFHISIWDFVSMAEGFFCKEEKLQRKGPNGKDIKSKLAQMITERFREITGGKGMVVNYVHYKSQVVEKFKVHIVGWPENGPSIMSPYSLPMADARMIYDLWRTNSCQWKKMSAAEYKAFVTEINKLREDGADVDPQRTKRSDYGGTHKRKYAEDTGGSRKRLRTGGSTTGKAASEKSKGHKSKETISDSDSGSESGEEEGCVP</sequence>
<evidence type="ECO:0000313" key="3">
    <source>
        <dbReference type="Proteomes" id="UP001049176"/>
    </source>
</evidence>
<comment type="caution">
    <text evidence="2">The sequence shown here is derived from an EMBL/GenBank/DDBJ whole genome shotgun (WGS) entry which is preliminary data.</text>
</comment>
<keyword evidence="3" id="KW-1185">Reference proteome</keyword>
<evidence type="ECO:0000313" key="2">
    <source>
        <dbReference type="EMBL" id="KAG7090223.1"/>
    </source>
</evidence>
<feature type="region of interest" description="Disordered" evidence="1">
    <location>
        <begin position="83"/>
        <end position="121"/>
    </location>
</feature>
<evidence type="ECO:0000256" key="1">
    <source>
        <dbReference type="SAM" id="MobiDB-lite"/>
    </source>
</evidence>
<feature type="region of interest" description="Disordered" evidence="1">
    <location>
        <begin position="200"/>
        <end position="251"/>
    </location>
</feature>
<dbReference type="GeneID" id="66080898"/>
<feature type="compositionally biased region" description="Low complexity" evidence="1">
    <location>
        <begin position="97"/>
        <end position="121"/>
    </location>
</feature>
<accession>A0A9P7RWC0</accession>
<feature type="region of interest" description="Disordered" evidence="1">
    <location>
        <begin position="157"/>
        <end position="179"/>
    </location>
</feature>